<dbReference type="PANTHER" id="PTHR46124:SF2">
    <property type="entry name" value="D-AMINOACYL-TRNA DEACYLASE"/>
    <property type="match status" value="1"/>
</dbReference>
<accession>A0A542E1C0</accession>
<protein>
    <submittedName>
        <fullName evidence="5">TatD DNase family protein</fullName>
    </submittedName>
</protein>
<dbReference type="GO" id="GO:0005829">
    <property type="term" value="C:cytosol"/>
    <property type="evidence" value="ECO:0007669"/>
    <property type="project" value="TreeGrafter"/>
</dbReference>
<evidence type="ECO:0000313" key="5">
    <source>
        <dbReference type="EMBL" id="TQJ09138.1"/>
    </source>
</evidence>
<dbReference type="Proteomes" id="UP000317893">
    <property type="component" value="Unassembled WGS sequence"/>
</dbReference>
<evidence type="ECO:0000313" key="6">
    <source>
        <dbReference type="Proteomes" id="UP000317893"/>
    </source>
</evidence>
<dbReference type="Pfam" id="PF01026">
    <property type="entry name" value="TatD_DNase"/>
    <property type="match status" value="1"/>
</dbReference>
<dbReference type="PANTHER" id="PTHR46124">
    <property type="entry name" value="D-AMINOACYL-TRNA DEACYLASE"/>
    <property type="match status" value="1"/>
</dbReference>
<keyword evidence="2" id="KW-0378">Hydrolase</keyword>
<proteinExistence type="predicted"/>
<dbReference type="GO" id="GO:0046872">
    <property type="term" value="F:metal ion binding"/>
    <property type="evidence" value="ECO:0007669"/>
    <property type="project" value="UniProtKB-KW"/>
</dbReference>
<dbReference type="FunFam" id="3.20.20.140:FF:000005">
    <property type="entry name" value="TatD family hydrolase"/>
    <property type="match status" value="1"/>
</dbReference>
<evidence type="ECO:0000256" key="1">
    <source>
        <dbReference type="ARBA" id="ARBA00022723"/>
    </source>
</evidence>
<evidence type="ECO:0000256" key="4">
    <source>
        <dbReference type="SAM" id="MobiDB-lite"/>
    </source>
</evidence>
<dbReference type="PIRSF" id="PIRSF005902">
    <property type="entry name" value="DNase_TatD"/>
    <property type="match status" value="1"/>
</dbReference>
<feature type="binding site" evidence="3">
    <location>
        <position position="123"/>
    </location>
    <ligand>
        <name>a divalent metal cation</name>
        <dbReference type="ChEBI" id="CHEBI:60240"/>
        <label>1</label>
    </ligand>
</feature>
<dbReference type="EMBL" id="VFMN01000001">
    <property type="protein sequence ID" value="TQJ09138.1"/>
    <property type="molecule type" value="Genomic_DNA"/>
</dbReference>
<reference evidence="5 6" key="1">
    <citation type="submission" date="2019-06" db="EMBL/GenBank/DDBJ databases">
        <title>Sequencing the genomes of 1000 actinobacteria strains.</title>
        <authorList>
            <person name="Klenk H.-P."/>
        </authorList>
    </citation>
    <scope>NUCLEOTIDE SEQUENCE [LARGE SCALE GENOMIC DNA]</scope>
    <source>
        <strain evidence="5 6">DSM 18607</strain>
    </source>
</reference>
<dbReference type="SUPFAM" id="SSF51556">
    <property type="entry name" value="Metallo-dependent hydrolases"/>
    <property type="match status" value="1"/>
</dbReference>
<dbReference type="InterPro" id="IPR001130">
    <property type="entry name" value="TatD-like"/>
</dbReference>
<sequence length="290" mass="31220">MSGRRGRLAPGERPPAPDPLPIPVVDNHCHLDIARDDEPAAPVADALAAAAAVGVDRVVQIGCDLEAVRWTERVLDEGHPGLLGGVALHPNEIPRLVATGELDDAFAEVERVAAHPRVRVVGETGLDYFRTGPEGVPAQQEAFRRHIDLAKRTGLALQIHDRDAHDDVLRILREEGPPERTVLHCFSGDVPMARAAVELGLMLSFAGTVTFSSAQGLRDALAVTPLEHLLVETDAPYLTPHPWRGASNASYLVPLTVRAMAGTLSVDVPTLCTALSRNSERVYGRWENAS</sequence>
<dbReference type="Gene3D" id="3.20.20.140">
    <property type="entry name" value="Metal-dependent hydrolases"/>
    <property type="match status" value="1"/>
</dbReference>
<keyword evidence="1 3" id="KW-0479">Metal-binding</keyword>
<feature type="binding site" evidence="3">
    <location>
        <position position="30"/>
    </location>
    <ligand>
        <name>a divalent metal cation</name>
        <dbReference type="ChEBI" id="CHEBI:60240"/>
        <label>1</label>
    </ligand>
</feature>
<dbReference type="InterPro" id="IPR015991">
    <property type="entry name" value="TatD/YcfH-like"/>
</dbReference>
<feature type="compositionally biased region" description="Pro residues" evidence="4">
    <location>
        <begin position="12"/>
        <end position="22"/>
    </location>
</feature>
<name>A0A542E1C0_9MICO</name>
<evidence type="ECO:0000256" key="3">
    <source>
        <dbReference type="PIRSR" id="PIRSR005902-1"/>
    </source>
</evidence>
<feature type="binding site" evidence="3">
    <location>
        <position position="160"/>
    </location>
    <ligand>
        <name>a divalent metal cation</name>
        <dbReference type="ChEBI" id="CHEBI:60240"/>
        <label>2</label>
    </ligand>
</feature>
<dbReference type="GO" id="GO:0004536">
    <property type="term" value="F:DNA nuclease activity"/>
    <property type="evidence" value="ECO:0007669"/>
    <property type="project" value="InterPro"/>
</dbReference>
<feature type="binding site" evidence="3">
    <location>
        <position position="234"/>
    </location>
    <ligand>
        <name>a divalent metal cation</name>
        <dbReference type="ChEBI" id="CHEBI:60240"/>
        <label>1</label>
    </ligand>
</feature>
<dbReference type="GO" id="GO:0016788">
    <property type="term" value="F:hydrolase activity, acting on ester bonds"/>
    <property type="evidence" value="ECO:0007669"/>
    <property type="project" value="InterPro"/>
</dbReference>
<dbReference type="AlphaFoldDB" id="A0A542E1C0"/>
<feature type="binding site" evidence="3">
    <location>
        <position position="184"/>
    </location>
    <ligand>
        <name>a divalent metal cation</name>
        <dbReference type="ChEBI" id="CHEBI:60240"/>
        <label>2</label>
    </ligand>
</feature>
<keyword evidence="6" id="KW-1185">Reference proteome</keyword>
<dbReference type="InterPro" id="IPR018228">
    <property type="entry name" value="DNase_TatD-rel_CS"/>
</dbReference>
<dbReference type="RefSeq" id="WP_211356013.1">
    <property type="nucleotide sequence ID" value="NZ_BAAAPR010000005.1"/>
</dbReference>
<feature type="binding site" evidence="3">
    <location>
        <position position="28"/>
    </location>
    <ligand>
        <name>a divalent metal cation</name>
        <dbReference type="ChEBI" id="CHEBI:60240"/>
        <label>1</label>
    </ligand>
</feature>
<organism evidence="5 6">
    <name type="scientific">Lapillicoccus jejuensis</name>
    <dbReference type="NCBI Taxonomy" id="402171"/>
    <lineage>
        <taxon>Bacteria</taxon>
        <taxon>Bacillati</taxon>
        <taxon>Actinomycetota</taxon>
        <taxon>Actinomycetes</taxon>
        <taxon>Micrococcales</taxon>
        <taxon>Intrasporangiaceae</taxon>
        <taxon>Lapillicoccus</taxon>
    </lineage>
</organism>
<dbReference type="CDD" id="cd01310">
    <property type="entry name" value="TatD_DNAse"/>
    <property type="match status" value="1"/>
</dbReference>
<dbReference type="NCBIfam" id="TIGR00010">
    <property type="entry name" value="YchF/TatD family DNA exonuclease"/>
    <property type="match status" value="1"/>
</dbReference>
<comment type="caution">
    <text evidence="5">The sequence shown here is derived from an EMBL/GenBank/DDBJ whole genome shotgun (WGS) entry which is preliminary data.</text>
</comment>
<dbReference type="InterPro" id="IPR032466">
    <property type="entry name" value="Metal_Hydrolase"/>
</dbReference>
<feature type="region of interest" description="Disordered" evidence="4">
    <location>
        <begin position="1"/>
        <end position="22"/>
    </location>
</feature>
<evidence type="ECO:0000256" key="2">
    <source>
        <dbReference type="ARBA" id="ARBA00022801"/>
    </source>
</evidence>
<gene>
    <name evidence="5" type="ORF">FB458_2245</name>
</gene>
<dbReference type="PROSITE" id="PS01091">
    <property type="entry name" value="TATD_3"/>
    <property type="match status" value="1"/>
</dbReference>